<dbReference type="Pfam" id="PF13432">
    <property type="entry name" value="TPR_16"/>
    <property type="match status" value="1"/>
</dbReference>
<dbReference type="InterPro" id="IPR051012">
    <property type="entry name" value="CellSynth/LPSAsmb/PSIAsmb"/>
</dbReference>
<dbReference type="PROSITE" id="PS50005">
    <property type="entry name" value="TPR"/>
    <property type="match status" value="2"/>
</dbReference>
<dbReference type="InterPro" id="IPR019734">
    <property type="entry name" value="TPR_rpt"/>
</dbReference>
<accession>A0A942UKC2</accession>
<evidence type="ECO:0000256" key="2">
    <source>
        <dbReference type="ARBA" id="ARBA00022803"/>
    </source>
</evidence>
<keyword evidence="2 3" id="KW-0802">TPR repeat</keyword>
<evidence type="ECO:0000256" key="3">
    <source>
        <dbReference type="PROSITE-ProRule" id="PRU00339"/>
    </source>
</evidence>
<dbReference type="AlphaFoldDB" id="A0A942UKC2"/>
<evidence type="ECO:0000313" key="4">
    <source>
        <dbReference type="EMBL" id="MBS4223056.1"/>
    </source>
</evidence>
<dbReference type="PANTHER" id="PTHR45586:SF1">
    <property type="entry name" value="LIPOPOLYSACCHARIDE ASSEMBLY PROTEIN B"/>
    <property type="match status" value="1"/>
</dbReference>
<sequence length="504" mass="58401">MFKESKALYKKAKIFPFIPTGEYYFNKGIKAYDRFDINKAKKYLKRALELEPHEPMIACQLALVHTEAAEYAESNKLLYEVLNELDDRMTECHYFLANNFAYLGLFTDAYKHARLYLDLDQTGEFQEDAEELLELIGLEDDENIDDLTEQEEIINQQDTARKLLESGDFANAIEMLEKAVEDHPEFWPAHNNLALAYFYEGKTEKAAGVLENVLEKNPGNLHALCNLAVFLYYERQTEQLETLLTALDKVQPLLFEQRYKLGATFALTGKYDQAYFWLRQIQKYGFDGDAGYYYWLAKSAYFTGNEKVAHQAWKQLSKINPEKAVVEPWSEKEQPDPRNGEDDVAIMKMLRSDRLEERLYGIFLISVSGRQQELITHSEFKPLDDFSLTEKIYLAHILHSGKKEKIDPDGFVEKGHEIALLLFNRYKAHGMPTRPLLITWFSIFLKALKSGTAFTNKSAIAAAAEYIWLRQSNNKKTQKILAEEYGISQSTLRKYIRLLELHSD</sequence>
<organism evidence="4 5">
    <name type="scientific">Lederbergia citrea</name>
    <dbReference type="NCBI Taxonomy" id="2833581"/>
    <lineage>
        <taxon>Bacteria</taxon>
        <taxon>Bacillati</taxon>
        <taxon>Bacillota</taxon>
        <taxon>Bacilli</taxon>
        <taxon>Bacillales</taxon>
        <taxon>Bacillaceae</taxon>
        <taxon>Lederbergia</taxon>
    </lineage>
</organism>
<reference evidence="4 5" key="1">
    <citation type="submission" date="2021-05" db="EMBL/GenBank/DDBJ databases">
        <title>Novel Bacillus species.</title>
        <authorList>
            <person name="Liu G."/>
        </authorList>
    </citation>
    <scope>NUCLEOTIDE SEQUENCE [LARGE SCALE GENOMIC DNA]</scope>
    <source>
        <strain evidence="4 5">FJAT-49682</strain>
    </source>
</reference>
<dbReference type="Pfam" id="PF13181">
    <property type="entry name" value="TPR_8"/>
    <property type="match status" value="1"/>
</dbReference>
<keyword evidence="1" id="KW-0677">Repeat</keyword>
<dbReference type="Proteomes" id="UP000676456">
    <property type="component" value="Unassembled WGS sequence"/>
</dbReference>
<dbReference type="EMBL" id="JAGYPN010000002">
    <property type="protein sequence ID" value="MBS4223056.1"/>
    <property type="molecule type" value="Genomic_DNA"/>
</dbReference>
<dbReference type="Gene3D" id="1.10.472.10">
    <property type="entry name" value="Cyclin-like"/>
    <property type="match status" value="1"/>
</dbReference>
<dbReference type="SMART" id="SM00028">
    <property type="entry name" value="TPR"/>
    <property type="match status" value="3"/>
</dbReference>
<proteinExistence type="predicted"/>
<protein>
    <submittedName>
        <fullName evidence="4">Tetratricopeptide repeat protein</fullName>
    </submittedName>
</protein>
<dbReference type="InterPro" id="IPR011990">
    <property type="entry name" value="TPR-like_helical_dom_sf"/>
</dbReference>
<evidence type="ECO:0000256" key="1">
    <source>
        <dbReference type="ARBA" id="ARBA00022737"/>
    </source>
</evidence>
<evidence type="ECO:0000313" key="5">
    <source>
        <dbReference type="Proteomes" id="UP000676456"/>
    </source>
</evidence>
<dbReference type="RefSeq" id="WP_213098104.1">
    <property type="nucleotide sequence ID" value="NZ_JAGYPN010000002.1"/>
</dbReference>
<name>A0A942UKC2_9BACI</name>
<keyword evidence="5" id="KW-1185">Reference proteome</keyword>
<dbReference type="PANTHER" id="PTHR45586">
    <property type="entry name" value="TPR REPEAT-CONTAINING PROTEIN PA4667"/>
    <property type="match status" value="1"/>
</dbReference>
<gene>
    <name evidence="4" type="ORF">KHA91_09915</name>
</gene>
<dbReference type="SUPFAM" id="SSF48452">
    <property type="entry name" value="TPR-like"/>
    <property type="match status" value="2"/>
</dbReference>
<feature type="repeat" description="TPR" evidence="3">
    <location>
        <begin position="187"/>
        <end position="220"/>
    </location>
</feature>
<dbReference type="Gene3D" id="1.25.40.10">
    <property type="entry name" value="Tetratricopeptide repeat domain"/>
    <property type="match status" value="2"/>
</dbReference>
<feature type="repeat" description="TPR" evidence="3">
    <location>
        <begin position="21"/>
        <end position="54"/>
    </location>
</feature>
<comment type="caution">
    <text evidence="4">The sequence shown here is derived from an EMBL/GenBank/DDBJ whole genome shotgun (WGS) entry which is preliminary data.</text>
</comment>